<dbReference type="GO" id="GO:0016887">
    <property type="term" value="F:ATP hydrolysis activity"/>
    <property type="evidence" value="ECO:0007669"/>
    <property type="project" value="InterPro"/>
</dbReference>
<accession>A0A1H8EES4</accession>
<dbReference type="STRING" id="245187.SAMN04488003_11098"/>
<dbReference type="EMBL" id="FOCI01000010">
    <property type="protein sequence ID" value="SEN18081.1"/>
    <property type="molecule type" value="Genomic_DNA"/>
</dbReference>
<dbReference type="Proteomes" id="UP000199585">
    <property type="component" value="Unassembled WGS sequence"/>
</dbReference>
<dbReference type="OrthoDB" id="9808317at2"/>
<evidence type="ECO:0000259" key="1">
    <source>
        <dbReference type="SMART" id="SM00382"/>
    </source>
</evidence>
<dbReference type="InterPro" id="IPR003593">
    <property type="entry name" value="AAA+_ATPase"/>
</dbReference>
<dbReference type="InterPro" id="IPR027417">
    <property type="entry name" value="P-loop_NTPase"/>
</dbReference>
<reference evidence="2 3" key="1">
    <citation type="submission" date="2016-10" db="EMBL/GenBank/DDBJ databases">
        <authorList>
            <person name="de Groot N.N."/>
        </authorList>
    </citation>
    <scope>NUCLEOTIDE SEQUENCE [LARGE SCALE GENOMIC DNA]</scope>
    <source>
        <strain evidence="2 3">DSM 16213</strain>
    </source>
</reference>
<dbReference type="InterPro" id="IPR011704">
    <property type="entry name" value="ATPase_dyneun-rel_AAA"/>
</dbReference>
<evidence type="ECO:0000313" key="3">
    <source>
        <dbReference type="Proteomes" id="UP000199585"/>
    </source>
</evidence>
<keyword evidence="3" id="KW-1185">Reference proteome</keyword>
<name>A0A1H8EES4_9RHOB</name>
<feature type="domain" description="AAA+ ATPase" evidence="1">
    <location>
        <begin position="29"/>
        <end position="169"/>
    </location>
</feature>
<evidence type="ECO:0000313" key="2">
    <source>
        <dbReference type="EMBL" id="SEN18081.1"/>
    </source>
</evidence>
<organism evidence="2 3">
    <name type="scientific">Loktanella fryxellensis</name>
    <dbReference type="NCBI Taxonomy" id="245187"/>
    <lineage>
        <taxon>Bacteria</taxon>
        <taxon>Pseudomonadati</taxon>
        <taxon>Pseudomonadota</taxon>
        <taxon>Alphaproteobacteria</taxon>
        <taxon>Rhodobacterales</taxon>
        <taxon>Roseobacteraceae</taxon>
        <taxon>Loktanella</taxon>
    </lineage>
</organism>
<dbReference type="Gene3D" id="3.40.50.300">
    <property type="entry name" value="P-loop containing nucleotide triphosphate hydrolases"/>
    <property type="match status" value="1"/>
</dbReference>
<dbReference type="Pfam" id="PF07728">
    <property type="entry name" value="AAA_5"/>
    <property type="match status" value="1"/>
</dbReference>
<protein>
    <submittedName>
        <fullName evidence="2">AAA domain (Dynein-related subfamily)</fullName>
    </submittedName>
</protein>
<proteinExistence type="predicted"/>
<dbReference type="AlphaFoldDB" id="A0A1H8EES4"/>
<dbReference type="SUPFAM" id="SSF52540">
    <property type="entry name" value="P-loop containing nucleoside triphosphate hydrolases"/>
    <property type="match status" value="1"/>
</dbReference>
<dbReference type="RefSeq" id="WP_089902345.1">
    <property type="nucleotide sequence ID" value="NZ_FOCI01000010.1"/>
</dbReference>
<dbReference type="SMART" id="SM00382">
    <property type="entry name" value="AAA"/>
    <property type="match status" value="1"/>
</dbReference>
<gene>
    <name evidence="2" type="ORF">SAMN04488003_11098</name>
</gene>
<sequence>MTINTTPISAGRALDALRAGHAAQRAGTLTASWMLHGRPGIGKTEIVSQLAAETGSRLFDLRLTTIEPQDLRGLPFYDHDARRTVWYPPQDLPDDPDRPAILFLDELTAAAPALQPTVYGLLQERRVGLHVLPANTFIVAAGNTVDDGAIAYEMGTALSDRLIHLSVVAEASDWITRYAVPQGLHPAVTAFIRTRPDLLDTTADALQRGRMIACTPRSWARVSAILRAVPDRTLRDIMIAGTLGDAAAAEFILLEQEIAATVQVSDMVAARPSDRTALYPANLHGLTALVYALVTLAERETLPDCIAIVADIRRLGTLRDDPAFARLPLAELTTYGMELLIERALAQGWEEAFRTSQPYAAYMADRAP</sequence>
<dbReference type="GO" id="GO:0005524">
    <property type="term" value="F:ATP binding"/>
    <property type="evidence" value="ECO:0007669"/>
    <property type="project" value="InterPro"/>
</dbReference>